<dbReference type="HAMAP" id="MF_02087">
    <property type="entry name" value="PLP_homeostasis"/>
    <property type="match status" value="1"/>
</dbReference>
<keyword evidence="1 2" id="KW-0663">Pyridoxal phosphate</keyword>
<dbReference type="SUPFAM" id="SSF51419">
    <property type="entry name" value="PLP-binding barrel"/>
    <property type="match status" value="1"/>
</dbReference>
<dbReference type="InterPro" id="IPR001608">
    <property type="entry name" value="Ala_racemase_N"/>
</dbReference>
<dbReference type="EMBL" id="RZNH01000020">
    <property type="protein sequence ID" value="NOU60619.1"/>
    <property type="molecule type" value="Genomic_DNA"/>
</dbReference>
<name>A0ABX1WXK6_9BACT</name>
<dbReference type="NCBIfam" id="TIGR00044">
    <property type="entry name" value="YggS family pyridoxal phosphate-dependent enzyme"/>
    <property type="match status" value="1"/>
</dbReference>
<dbReference type="Pfam" id="PF01168">
    <property type="entry name" value="Ala_racemase_N"/>
    <property type="match status" value="1"/>
</dbReference>
<dbReference type="PANTHER" id="PTHR10146:SF14">
    <property type="entry name" value="PYRIDOXAL PHOSPHATE HOMEOSTASIS PROTEIN"/>
    <property type="match status" value="1"/>
</dbReference>
<dbReference type="PANTHER" id="PTHR10146">
    <property type="entry name" value="PROLINE SYNTHETASE CO-TRANSCRIBED BACTERIAL HOMOLOG PROTEIN"/>
    <property type="match status" value="1"/>
</dbReference>
<dbReference type="InterPro" id="IPR029066">
    <property type="entry name" value="PLP-binding_barrel"/>
</dbReference>
<dbReference type="InterPro" id="IPR011078">
    <property type="entry name" value="PyrdxlP_homeostasis"/>
</dbReference>
<sequence>MSIPQRIQEILDTIPENVTLVAVSKTKPNEDILEAYNSGYRIFGENKPQELTRKYNELPKDIKWHMIGHLQSNKVKYIAPFVSLIHAVDSFKLLKEINKQAAKNERVIDCLMQFHIADEETKFGLDINEAREIFNSDDYKNLQNIRIVGVMGMATYTDDETQIRSEFKNLKSIYSTLKEEYYADEDGFAEISMGMSGDYNLAIEEGSSMIRVGSTIFGARNYANK</sequence>
<evidence type="ECO:0000256" key="2">
    <source>
        <dbReference type="HAMAP-Rule" id="MF_02087"/>
    </source>
</evidence>
<evidence type="ECO:0000256" key="1">
    <source>
        <dbReference type="ARBA" id="ARBA00022898"/>
    </source>
</evidence>
<gene>
    <name evidence="5" type="ORF">ELS83_12385</name>
</gene>
<feature type="modified residue" description="N6-(pyridoxal phosphate)lysine" evidence="2">
    <location>
        <position position="25"/>
    </location>
</feature>
<proteinExistence type="inferred from homology"/>
<evidence type="ECO:0000259" key="4">
    <source>
        <dbReference type="Pfam" id="PF01168"/>
    </source>
</evidence>
<evidence type="ECO:0000313" key="5">
    <source>
        <dbReference type="EMBL" id="NOU60619.1"/>
    </source>
</evidence>
<dbReference type="CDD" id="cd00635">
    <property type="entry name" value="PLPDE_III_YBL036c_like"/>
    <property type="match status" value="1"/>
</dbReference>
<comment type="caution">
    <text evidence="5">The sequence shown here is derived from an EMBL/GenBank/DDBJ whole genome shotgun (WGS) entry which is preliminary data.</text>
</comment>
<feature type="domain" description="Alanine racemase N-terminal" evidence="4">
    <location>
        <begin position="5"/>
        <end position="220"/>
    </location>
</feature>
<comment type="function">
    <text evidence="2">Pyridoxal 5'-phosphate (PLP)-binding protein, which is involved in PLP homeostasis.</text>
</comment>
<dbReference type="RefSeq" id="WP_171595891.1">
    <property type="nucleotide sequence ID" value="NZ_RZNH01000020.1"/>
</dbReference>
<organism evidence="5 6">
    <name type="scientific">Marinifilum caeruleilacunae</name>
    <dbReference type="NCBI Taxonomy" id="2499076"/>
    <lineage>
        <taxon>Bacteria</taxon>
        <taxon>Pseudomonadati</taxon>
        <taxon>Bacteroidota</taxon>
        <taxon>Bacteroidia</taxon>
        <taxon>Marinilabiliales</taxon>
        <taxon>Marinifilaceae</taxon>
    </lineage>
</organism>
<reference evidence="5 6" key="1">
    <citation type="submission" date="2018-12" db="EMBL/GenBank/DDBJ databases">
        <title>Marinifilum JC070 sp. nov., a marine bacterium isolated from Yongle Blue Hole in the South China Sea.</title>
        <authorList>
            <person name="Fu T."/>
        </authorList>
    </citation>
    <scope>NUCLEOTIDE SEQUENCE [LARGE SCALE GENOMIC DNA]</scope>
    <source>
        <strain evidence="5 6">JC070</strain>
    </source>
</reference>
<accession>A0ABX1WXK6</accession>
<dbReference type="PIRSF" id="PIRSF004848">
    <property type="entry name" value="YBL036c_PLPDEIII"/>
    <property type="match status" value="1"/>
</dbReference>
<evidence type="ECO:0000313" key="6">
    <source>
        <dbReference type="Proteomes" id="UP000732105"/>
    </source>
</evidence>
<comment type="similarity">
    <text evidence="2 3">Belongs to the pyridoxal phosphate-binding protein YggS/PROSC family.</text>
</comment>
<keyword evidence="6" id="KW-1185">Reference proteome</keyword>
<evidence type="ECO:0000256" key="3">
    <source>
        <dbReference type="RuleBase" id="RU004514"/>
    </source>
</evidence>
<dbReference type="Gene3D" id="3.20.20.10">
    <property type="entry name" value="Alanine racemase"/>
    <property type="match status" value="1"/>
</dbReference>
<dbReference type="Proteomes" id="UP000732105">
    <property type="component" value="Unassembled WGS sequence"/>
</dbReference>
<dbReference type="PROSITE" id="PS01211">
    <property type="entry name" value="UPF0001"/>
    <property type="match status" value="1"/>
</dbReference>
<protein>
    <recommendedName>
        <fullName evidence="2">Pyridoxal phosphate homeostasis protein</fullName>
        <shortName evidence="2">PLP homeostasis protein</shortName>
    </recommendedName>
</protein>